<dbReference type="Gene3D" id="2.160.20.10">
    <property type="entry name" value="Single-stranded right-handed beta-helix, Pectin lyase-like"/>
    <property type="match status" value="1"/>
</dbReference>
<keyword evidence="16" id="KW-1185">Reference proteome</keyword>
<sequence>MKTLFFLGCLQICGAISLHPIKKAPCIVEAGGYEAIDDAPAINNAIKECGNAGIIVLPQDQIYSIHSTIDFSPCRNCDVQLEGRLLLYMDWTLWENKSAIISMHGVKGAKLRSLTGSGVVDGNSKQFFQRYRVGLQYDNQPVLLPIIGSSDILVDGITVRNAPKQFFRVDGQSSQIKFSNLNVVVENQWWQAIWTKAESIAFQFRNSSAVVVDTVNVNMNASRWGGPVDDKVGVCVGIDYSTSDIDIRNIYCNTSDGVLIQFGSVGFYNYPPADDQWARDIRISNLTSDAVSNGGFKNLAGFDYAKVHNLTYDGVDIRSKYTPLTIDLCYLISNGRSLSDICSTRPGGAMERLHAEFTDIWFKNYRGRISKTGLDCFYNSTCDFHFENWSNTGLLK</sequence>
<evidence type="ECO:0000256" key="6">
    <source>
        <dbReference type="ARBA" id="ARBA00022801"/>
    </source>
</evidence>
<dbReference type="InterPro" id="IPR011050">
    <property type="entry name" value="Pectin_lyase_fold/virulence"/>
</dbReference>
<keyword evidence="4 14" id="KW-0732">Signal</keyword>
<comment type="subcellular location">
    <subcellularLocation>
        <location evidence="1">Secreted</location>
    </subcellularLocation>
</comment>
<proteinExistence type="inferred from homology"/>
<dbReference type="GO" id="GO:0005576">
    <property type="term" value="C:extracellular region"/>
    <property type="evidence" value="ECO:0007669"/>
    <property type="project" value="UniProtKB-SubCell"/>
</dbReference>
<keyword evidence="3" id="KW-0964">Secreted</keyword>
<evidence type="ECO:0000256" key="11">
    <source>
        <dbReference type="ARBA" id="ARBA00023326"/>
    </source>
</evidence>
<keyword evidence="10" id="KW-0961">Cell wall biogenesis/degradation</keyword>
<dbReference type="Pfam" id="PF00295">
    <property type="entry name" value="Glyco_hydro_28"/>
    <property type="match status" value="1"/>
</dbReference>
<dbReference type="Proteomes" id="UP000799778">
    <property type="component" value="Unassembled WGS sequence"/>
</dbReference>
<dbReference type="OrthoDB" id="187139at2759"/>
<gene>
    <name evidence="15" type="ORF">BU24DRAFT_463172</name>
</gene>
<dbReference type="GO" id="GO:0071555">
    <property type="term" value="P:cell wall organization"/>
    <property type="evidence" value="ECO:0007669"/>
    <property type="project" value="UniProtKB-KW"/>
</dbReference>
<evidence type="ECO:0000256" key="9">
    <source>
        <dbReference type="ARBA" id="ARBA00023295"/>
    </source>
</evidence>
<evidence type="ECO:0000313" key="15">
    <source>
        <dbReference type="EMBL" id="KAF2014377.1"/>
    </source>
</evidence>
<evidence type="ECO:0000256" key="10">
    <source>
        <dbReference type="ARBA" id="ARBA00023316"/>
    </source>
</evidence>
<evidence type="ECO:0000256" key="7">
    <source>
        <dbReference type="ARBA" id="ARBA00023180"/>
    </source>
</evidence>
<evidence type="ECO:0000256" key="2">
    <source>
        <dbReference type="ARBA" id="ARBA00008834"/>
    </source>
</evidence>
<dbReference type="InterPro" id="IPR000743">
    <property type="entry name" value="Glyco_hydro_28"/>
</dbReference>
<keyword evidence="6 13" id="KW-0378">Hydrolase</keyword>
<feature type="signal peptide" evidence="14">
    <location>
        <begin position="1"/>
        <end position="15"/>
    </location>
</feature>
<evidence type="ECO:0000313" key="16">
    <source>
        <dbReference type="Proteomes" id="UP000799778"/>
    </source>
</evidence>
<feature type="chain" id="PRO_5025405439" evidence="14">
    <location>
        <begin position="16"/>
        <end position="396"/>
    </location>
</feature>
<organism evidence="15 16">
    <name type="scientific">Aaosphaeria arxii CBS 175.79</name>
    <dbReference type="NCBI Taxonomy" id="1450172"/>
    <lineage>
        <taxon>Eukaryota</taxon>
        <taxon>Fungi</taxon>
        <taxon>Dikarya</taxon>
        <taxon>Ascomycota</taxon>
        <taxon>Pezizomycotina</taxon>
        <taxon>Dothideomycetes</taxon>
        <taxon>Pleosporomycetidae</taxon>
        <taxon>Pleosporales</taxon>
        <taxon>Pleosporales incertae sedis</taxon>
        <taxon>Aaosphaeria</taxon>
    </lineage>
</organism>
<evidence type="ECO:0000256" key="4">
    <source>
        <dbReference type="ARBA" id="ARBA00022729"/>
    </source>
</evidence>
<dbReference type="EMBL" id="ML978070">
    <property type="protein sequence ID" value="KAF2014377.1"/>
    <property type="molecule type" value="Genomic_DNA"/>
</dbReference>
<evidence type="ECO:0000256" key="1">
    <source>
        <dbReference type="ARBA" id="ARBA00004613"/>
    </source>
</evidence>
<dbReference type="InterPro" id="IPR012334">
    <property type="entry name" value="Pectin_lyas_fold"/>
</dbReference>
<evidence type="ECO:0000256" key="13">
    <source>
        <dbReference type="RuleBase" id="RU361169"/>
    </source>
</evidence>
<evidence type="ECO:0000256" key="8">
    <source>
        <dbReference type="ARBA" id="ARBA00023277"/>
    </source>
</evidence>
<evidence type="ECO:0000256" key="3">
    <source>
        <dbReference type="ARBA" id="ARBA00022525"/>
    </source>
</evidence>
<keyword evidence="7" id="KW-0325">Glycoprotein</keyword>
<dbReference type="RefSeq" id="XP_033382716.1">
    <property type="nucleotide sequence ID" value="XM_033532094.1"/>
</dbReference>
<dbReference type="GeneID" id="54289491"/>
<keyword evidence="9 13" id="KW-0326">Glycosidase</keyword>
<name>A0A6A5XNF4_9PLEO</name>
<comment type="function">
    <text evidence="12">Pectinolytic enzyme involved in the degradation of xylogalacturonan (xga), a galacturonan backbone heavily substituted with xylose, and which is one important component of the hairy regions of pectin. Activity requires a galacturonic acid backbone substituted with xylose.</text>
</comment>
<dbReference type="GO" id="GO:0000272">
    <property type="term" value="P:polysaccharide catabolic process"/>
    <property type="evidence" value="ECO:0007669"/>
    <property type="project" value="UniProtKB-KW"/>
</dbReference>
<evidence type="ECO:0000256" key="12">
    <source>
        <dbReference type="ARBA" id="ARBA00037278"/>
    </source>
</evidence>
<keyword evidence="5" id="KW-0677">Repeat</keyword>
<keyword evidence="8" id="KW-0119">Carbohydrate metabolism</keyword>
<evidence type="ECO:0000256" key="14">
    <source>
        <dbReference type="SAM" id="SignalP"/>
    </source>
</evidence>
<dbReference type="PANTHER" id="PTHR31736:SF9">
    <property type="entry name" value="ENDO-XYLOGALACTURONAN HYDROLASE A-RELATED"/>
    <property type="match status" value="1"/>
</dbReference>
<dbReference type="PANTHER" id="PTHR31736">
    <property type="match status" value="1"/>
</dbReference>
<protein>
    <submittedName>
        <fullName evidence="15">Glycoside hydrolase family 28 protein</fullName>
    </submittedName>
</protein>
<comment type="similarity">
    <text evidence="2 13">Belongs to the glycosyl hydrolase 28 family.</text>
</comment>
<evidence type="ECO:0000256" key="5">
    <source>
        <dbReference type="ARBA" id="ARBA00022737"/>
    </source>
</evidence>
<dbReference type="GO" id="GO:0004650">
    <property type="term" value="F:polygalacturonase activity"/>
    <property type="evidence" value="ECO:0007669"/>
    <property type="project" value="InterPro"/>
</dbReference>
<keyword evidence="11" id="KW-0624">Polysaccharide degradation</keyword>
<accession>A0A6A5XNF4</accession>
<reference evidence="15" key="1">
    <citation type="journal article" date="2020" name="Stud. Mycol.">
        <title>101 Dothideomycetes genomes: a test case for predicting lifestyles and emergence of pathogens.</title>
        <authorList>
            <person name="Haridas S."/>
            <person name="Albert R."/>
            <person name="Binder M."/>
            <person name="Bloem J."/>
            <person name="Labutti K."/>
            <person name="Salamov A."/>
            <person name="Andreopoulos B."/>
            <person name="Baker S."/>
            <person name="Barry K."/>
            <person name="Bills G."/>
            <person name="Bluhm B."/>
            <person name="Cannon C."/>
            <person name="Castanera R."/>
            <person name="Culley D."/>
            <person name="Daum C."/>
            <person name="Ezra D."/>
            <person name="Gonzalez J."/>
            <person name="Henrissat B."/>
            <person name="Kuo A."/>
            <person name="Liang C."/>
            <person name="Lipzen A."/>
            <person name="Lutzoni F."/>
            <person name="Magnuson J."/>
            <person name="Mondo S."/>
            <person name="Nolan M."/>
            <person name="Ohm R."/>
            <person name="Pangilinan J."/>
            <person name="Park H.-J."/>
            <person name="Ramirez L."/>
            <person name="Alfaro M."/>
            <person name="Sun H."/>
            <person name="Tritt A."/>
            <person name="Yoshinaga Y."/>
            <person name="Zwiers L.-H."/>
            <person name="Turgeon B."/>
            <person name="Goodwin S."/>
            <person name="Spatafora J."/>
            <person name="Crous P."/>
            <person name="Grigoriev I."/>
        </authorList>
    </citation>
    <scope>NUCLEOTIDE SEQUENCE</scope>
    <source>
        <strain evidence="15">CBS 175.79</strain>
    </source>
</reference>
<dbReference type="SUPFAM" id="SSF51126">
    <property type="entry name" value="Pectin lyase-like"/>
    <property type="match status" value="1"/>
</dbReference>
<dbReference type="AlphaFoldDB" id="A0A6A5XNF4"/>